<evidence type="ECO:0000313" key="10">
    <source>
        <dbReference type="EMBL" id="KAL0384668.1"/>
    </source>
</evidence>
<evidence type="ECO:0000256" key="4">
    <source>
        <dbReference type="ARBA" id="ARBA00022884"/>
    </source>
</evidence>
<keyword evidence="6" id="KW-0539">Nucleus</keyword>
<feature type="region of interest" description="Disordered" evidence="8">
    <location>
        <begin position="743"/>
        <end position="848"/>
    </location>
</feature>
<gene>
    <name evidence="10" type="ORF">Sradi_2861100</name>
</gene>
<keyword evidence="3" id="KW-0677">Repeat</keyword>
<dbReference type="EMBL" id="JACGWJ010000012">
    <property type="protein sequence ID" value="KAL0384668.1"/>
    <property type="molecule type" value="Genomic_DNA"/>
</dbReference>
<evidence type="ECO:0000256" key="2">
    <source>
        <dbReference type="ARBA" id="ARBA00022664"/>
    </source>
</evidence>
<evidence type="ECO:0000256" key="8">
    <source>
        <dbReference type="SAM" id="MobiDB-lite"/>
    </source>
</evidence>
<evidence type="ECO:0000256" key="3">
    <source>
        <dbReference type="ARBA" id="ARBA00022737"/>
    </source>
</evidence>
<dbReference type="Pfam" id="PF05391">
    <property type="entry name" value="Lsm_interact"/>
    <property type="match status" value="1"/>
</dbReference>
<evidence type="ECO:0000256" key="1">
    <source>
        <dbReference type="ARBA" id="ARBA00004123"/>
    </source>
</evidence>
<dbReference type="InterPro" id="IPR008847">
    <property type="entry name" value="Suf"/>
</dbReference>
<proteinExistence type="predicted"/>
<dbReference type="InterPro" id="IPR003107">
    <property type="entry name" value="HAT"/>
</dbReference>
<dbReference type="SUPFAM" id="SSF48452">
    <property type="entry name" value="TPR-like"/>
    <property type="match status" value="1"/>
</dbReference>
<dbReference type="AlphaFoldDB" id="A0AAW2RX47"/>
<feature type="region of interest" description="Disordered" evidence="8">
    <location>
        <begin position="1"/>
        <end position="53"/>
    </location>
</feature>
<dbReference type="PANTHER" id="PTHR17204">
    <property type="entry name" value="PRE-MRNA PROCESSING PROTEIN PRP39-RELATED"/>
    <property type="match status" value="1"/>
</dbReference>
<feature type="compositionally biased region" description="Basic and acidic residues" evidence="8">
    <location>
        <begin position="577"/>
        <end position="588"/>
    </location>
</feature>
<dbReference type="GO" id="GO:0008380">
    <property type="term" value="P:RNA splicing"/>
    <property type="evidence" value="ECO:0007669"/>
    <property type="project" value="UniProtKB-KW"/>
</dbReference>
<dbReference type="InterPro" id="IPR008669">
    <property type="entry name" value="LSM_interact"/>
</dbReference>
<dbReference type="Pfam" id="PF00076">
    <property type="entry name" value="RRM_1"/>
    <property type="match status" value="1"/>
</dbReference>
<dbReference type="SMART" id="SM00360">
    <property type="entry name" value="RRM"/>
    <property type="match status" value="1"/>
</dbReference>
<keyword evidence="4 7" id="KW-0694">RNA-binding</keyword>
<dbReference type="Gene3D" id="3.30.70.330">
    <property type="match status" value="1"/>
</dbReference>
<evidence type="ECO:0000256" key="6">
    <source>
        <dbReference type="ARBA" id="ARBA00023242"/>
    </source>
</evidence>
<dbReference type="InterPro" id="IPR011990">
    <property type="entry name" value="TPR-like_helical_dom_sf"/>
</dbReference>
<organism evidence="10">
    <name type="scientific">Sesamum radiatum</name>
    <name type="common">Black benniseed</name>
    <dbReference type="NCBI Taxonomy" id="300843"/>
    <lineage>
        <taxon>Eukaryota</taxon>
        <taxon>Viridiplantae</taxon>
        <taxon>Streptophyta</taxon>
        <taxon>Embryophyta</taxon>
        <taxon>Tracheophyta</taxon>
        <taxon>Spermatophyta</taxon>
        <taxon>Magnoliopsida</taxon>
        <taxon>eudicotyledons</taxon>
        <taxon>Gunneridae</taxon>
        <taxon>Pentapetalae</taxon>
        <taxon>asterids</taxon>
        <taxon>lamiids</taxon>
        <taxon>Lamiales</taxon>
        <taxon>Pedaliaceae</taxon>
        <taxon>Sesamum</taxon>
    </lineage>
</organism>
<dbReference type="PROSITE" id="PS50102">
    <property type="entry name" value="RRM"/>
    <property type="match status" value="1"/>
</dbReference>
<dbReference type="GO" id="GO:0006397">
    <property type="term" value="P:mRNA processing"/>
    <property type="evidence" value="ECO:0007669"/>
    <property type="project" value="UniProtKB-KW"/>
</dbReference>
<name>A0AAW2RX47_SESRA</name>
<accession>A0AAW2RX47</accession>
<feature type="region of interest" description="Disordered" evidence="8">
    <location>
        <begin position="577"/>
        <end position="638"/>
    </location>
</feature>
<evidence type="ECO:0000256" key="7">
    <source>
        <dbReference type="PROSITE-ProRule" id="PRU00176"/>
    </source>
</evidence>
<dbReference type="InterPro" id="IPR035979">
    <property type="entry name" value="RBD_domain_sf"/>
</dbReference>
<reference evidence="10" key="1">
    <citation type="submission" date="2020-06" db="EMBL/GenBank/DDBJ databases">
        <authorList>
            <person name="Li T."/>
            <person name="Hu X."/>
            <person name="Zhang T."/>
            <person name="Song X."/>
            <person name="Zhang H."/>
            <person name="Dai N."/>
            <person name="Sheng W."/>
            <person name="Hou X."/>
            <person name="Wei L."/>
        </authorList>
    </citation>
    <scope>NUCLEOTIDE SEQUENCE</scope>
    <source>
        <strain evidence="10">G02</strain>
        <tissue evidence="10">Leaf</tissue>
    </source>
</reference>
<dbReference type="InterPro" id="IPR012677">
    <property type="entry name" value="Nucleotide-bd_a/b_plait_sf"/>
</dbReference>
<dbReference type="SUPFAM" id="SSF54928">
    <property type="entry name" value="RNA-binding domain, RBD"/>
    <property type="match status" value="1"/>
</dbReference>
<keyword evidence="5" id="KW-0508">mRNA splicing</keyword>
<feature type="compositionally biased region" description="Basic and acidic residues" evidence="8">
    <location>
        <begin position="772"/>
        <end position="783"/>
    </location>
</feature>
<comment type="caution">
    <text evidence="10">The sequence shown here is derived from an EMBL/GenBank/DDBJ whole genome shotgun (WGS) entry which is preliminary data.</text>
</comment>
<feature type="compositionally biased region" description="Basic and acidic residues" evidence="8">
    <location>
        <begin position="615"/>
        <end position="632"/>
    </location>
</feature>
<evidence type="ECO:0000259" key="9">
    <source>
        <dbReference type="PROSITE" id="PS50102"/>
    </source>
</evidence>
<evidence type="ECO:0000256" key="5">
    <source>
        <dbReference type="ARBA" id="ARBA00023187"/>
    </source>
</evidence>
<dbReference type="PANTHER" id="PTHR17204:SF25">
    <property type="entry name" value="RRM DOMAIN-CONTAINING PROTEIN"/>
    <property type="match status" value="1"/>
</dbReference>
<dbReference type="GO" id="GO:0005634">
    <property type="term" value="C:nucleus"/>
    <property type="evidence" value="ECO:0007669"/>
    <property type="project" value="UniProtKB-SubCell"/>
</dbReference>
<dbReference type="Gene3D" id="1.25.40.10">
    <property type="entry name" value="Tetratricopeptide repeat domain"/>
    <property type="match status" value="2"/>
</dbReference>
<feature type="compositionally biased region" description="Acidic residues" evidence="8">
    <location>
        <begin position="37"/>
        <end position="50"/>
    </location>
</feature>
<dbReference type="InterPro" id="IPR000504">
    <property type="entry name" value="RRM_dom"/>
</dbReference>
<feature type="compositionally biased region" description="Basic and acidic residues" evidence="8">
    <location>
        <begin position="822"/>
        <end position="848"/>
    </location>
</feature>
<sequence>MADSETLVAAQTSGVEEDANKNDDQPMPDAQNPTDGSDSDSDSDSDSEDEAQVKEQIEALETALYNNPSDYDSHVQYIKILRKQGDLEKLRQAREAMSLLFPLTPDMWQEWAKDETTVSSGVEAFHAVERLYERGVSDYLSVALWCDYLNFVQEYDPSVRECSAAGISKARNLFERALTAAGLHVTEGHRIWELYREFEQAIFLTIGENDSGAKEKQTQRIRNLFHRQLSVPLAYLKSTLLAYKAWEADHESSIDVNSEELEGLSSHVVSGYQKALEMLNARSHLEEQISKKEIDSEKLEEFMTYLKFEHSFGDPARIQILYERAIAQFPVSSELWLEYTKYLDKTFKTARIVRDAYYRATRNCPWVGELWVRYLLSLERSHGSEEELSTVFEKSLLCTFSSFDEYLNIFLTRVDGLRRRISASTQVEDGLSYAAIRDIFQRASDYLFPHLNNTDKLLNMYSYWARLELKLGKDLVAARGVWESLLKISGSMLEAWQGYIAWEIEMGHINEARSLYKRCYSKRFPGTGSEDICHSWVRFEREYGSLEDFDTAVHKVTPRLQELQLFRLQQESKDIGLAINERESSRKTTREKRKPPSSSIHEQSPAKRSKNMAQDLKKTKENDKGQPRHAAEASEAAALDVNKAESAGLQESKDKSSKRSVPFDDQCTAFVSNLSLQATDDDLRNFFADVGGVVAVRILKDKFTKKSRGLAYVDFSDDGHLAAAVEKNKQILLGKRLSILKSDPQGRKKAAGRGTRSEHGNAGKRINTAGKTDSHETSKRQNEPEAQSSHSRHDENVQLKGRNTFAVPRNVKPLGWSSRGKPQPERDEEHEDETPKSNDEFRKMFLKS</sequence>
<dbReference type="SMART" id="SM00386">
    <property type="entry name" value="HAT"/>
    <property type="match status" value="8"/>
</dbReference>
<feature type="domain" description="RRM" evidence="9">
    <location>
        <begin position="667"/>
        <end position="744"/>
    </location>
</feature>
<keyword evidence="2" id="KW-0507">mRNA processing</keyword>
<reference evidence="10" key="2">
    <citation type="journal article" date="2024" name="Plant">
        <title>Genomic evolution and insights into agronomic trait innovations of Sesamum species.</title>
        <authorList>
            <person name="Miao H."/>
            <person name="Wang L."/>
            <person name="Qu L."/>
            <person name="Liu H."/>
            <person name="Sun Y."/>
            <person name="Le M."/>
            <person name="Wang Q."/>
            <person name="Wei S."/>
            <person name="Zheng Y."/>
            <person name="Lin W."/>
            <person name="Duan Y."/>
            <person name="Cao H."/>
            <person name="Xiong S."/>
            <person name="Wang X."/>
            <person name="Wei L."/>
            <person name="Li C."/>
            <person name="Ma Q."/>
            <person name="Ju M."/>
            <person name="Zhao R."/>
            <person name="Li G."/>
            <person name="Mu C."/>
            <person name="Tian Q."/>
            <person name="Mei H."/>
            <person name="Zhang T."/>
            <person name="Gao T."/>
            <person name="Zhang H."/>
        </authorList>
    </citation>
    <scope>NUCLEOTIDE SEQUENCE</scope>
    <source>
        <strain evidence="10">G02</strain>
    </source>
</reference>
<dbReference type="GO" id="GO:0003723">
    <property type="term" value="F:RNA binding"/>
    <property type="evidence" value="ECO:0007669"/>
    <property type="project" value="UniProtKB-UniRule"/>
</dbReference>
<dbReference type="Pfam" id="PF05843">
    <property type="entry name" value="Suf"/>
    <property type="match status" value="1"/>
</dbReference>
<protein>
    <submittedName>
        <fullName evidence="10">Squamous cell carcinoma antigen recognized by T-cells 3</fullName>
    </submittedName>
</protein>
<comment type="subcellular location">
    <subcellularLocation>
        <location evidence="1">Nucleus</location>
    </subcellularLocation>
</comment>